<name>A0AAW0I0J0_MYOGA</name>
<dbReference type="Gene3D" id="1.10.565.10">
    <property type="entry name" value="Retinoid X Receptor"/>
    <property type="match status" value="1"/>
</dbReference>
<keyword evidence="1" id="KW-0863">Zinc-finger</keyword>
<evidence type="ECO:0000259" key="8">
    <source>
        <dbReference type="PROSITE" id="PS51843"/>
    </source>
</evidence>
<dbReference type="Pfam" id="PF00104">
    <property type="entry name" value="Hormone_recep"/>
    <property type="match status" value="1"/>
</dbReference>
<dbReference type="EMBL" id="JBBHLL010000252">
    <property type="protein sequence ID" value="KAK7807986.1"/>
    <property type="molecule type" value="Genomic_DNA"/>
</dbReference>
<keyword evidence="7" id="KW-0539">Nucleus</keyword>
<keyword evidence="6" id="KW-0675">Receptor</keyword>
<evidence type="ECO:0000313" key="9">
    <source>
        <dbReference type="EMBL" id="KAK7807986.1"/>
    </source>
</evidence>
<dbReference type="AlphaFoldDB" id="A0AAW0I0J0"/>
<dbReference type="PROSITE" id="PS51843">
    <property type="entry name" value="NR_LBD"/>
    <property type="match status" value="1"/>
</dbReference>
<dbReference type="GO" id="GO:0003677">
    <property type="term" value="F:DNA binding"/>
    <property type="evidence" value="ECO:0007669"/>
    <property type="project" value="UniProtKB-KW"/>
</dbReference>
<dbReference type="InterPro" id="IPR000536">
    <property type="entry name" value="Nucl_hrmn_rcpt_lig-bd"/>
</dbReference>
<evidence type="ECO:0000256" key="7">
    <source>
        <dbReference type="ARBA" id="ARBA00023242"/>
    </source>
</evidence>
<dbReference type="InterPro" id="IPR050200">
    <property type="entry name" value="Nuclear_hormone_rcpt_NR3"/>
</dbReference>
<keyword evidence="1" id="KW-0479">Metal-binding</keyword>
<keyword evidence="3" id="KW-0805">Transcription regulation</keyword>
<keyword evidence="10" id="KW-1185">Reference proteome</keyword>
<keyword evidence="2" id="KW-0862">Zinc</keyword>
<evidence type="ECO:0000256" key="3">
    <source>
        <dbReference type="ARBA" id="ARBA00023015"/>
    </source>
</evidence>
<evidence type="ECO:0000256" key="4">
    <source>
        <dbReference type="ARBA" id="ARBA00023125"/>
    </source>
</evidence>
<dbReference type="Proteomes" id="UP001488838">
    <property type="component" value="Unassembled WGS sequence"/>
</dbReference>
<keyword evidence="4" id="KW-0238">DNA-binding</keyword>
<sequence>MHQSAMYELCQGMRQISLQFVRLQLTFEEYSIMKVLLLLSTVNLMPRAAFNLPRLPQAQPFLTNCTQPIRFPKDGLRAQAAFEEMRTNYIKELRKMVTKCPNSSGQSWQRFYQLTKLLDSMHDVSRAFDLPKVNVQ</sequence>
<evidence type="ECO:0000313" key="10">
    <source>
        <dbReference type="Proteomes" id="UP001488838"/>
    </source>
</evidence>
<feature type="domain" description="NR LBD" evidence="8">
    <location>
        <begin position="1"/>
        <end position="136"/>
    </location>
</feature>
<proteinExistence type="predicted"/>
<evidence type="ECO:0000256" key="6">
    <source>
        <dbReference type="ARBA" id="ARBA00023170"/>
    </source>
</evidence>
<organism evidence="9 10">
    <name type="scientific">Myodes glareolus</name>
    <name type="common">Bank vole</name>
    <name type="synonym">Clethrionomys glareolus</name>
    <dbReference type="NCBI Taxonomy" id="447135"/>
    <lineage>
        <taxon>Eukaryota</taxon>
        <taxon>Metazoa</taxon>
        <taxon>Chordata</taxon>
        <taxon>Craniata</taxon>
        <taxon>Vertebrata</taxon>
        <taxon>Euteleostomi</taxon>
        <taxon>Mammalia</taxon>
        <taxon>Eutheria</taxon>
        <taxon>Euarchontoglires</taxon>
        <taxon>Glires</taxon>
        <taxon>Rodentia</taxon>
        <taxon>Myomorpha</taxon>
        <taxon>Muroidea</taxon>
        <taxon>Cricetidae</taxon>
        <taxon>Arvicolinae</taxon>
        <taxon>Myodes</taxon>
    </lineage>
</organism>
<keyword evidence="5" id="KW-0804">Transcription</keyword>
<dbReference type="InterPro" id="IPR035500">
    <property type="entry name" value="NHR-like_dom_sf"/>
</dbReference>
<dbReference type="PANTHER" id="PTHR48092">
    <property type="entry name" value="KNIRPS-RELATED PROTEIN-RELATED"/>
    <property type="match status" value="1"/>
</dbReference>
<protein>
    <recommendedName>
        <fullName evidence="8">NR LBD domain-containing protein</fullName>
    </recommendedName>
</protein>
<evidence type="ECO:0000256" key="2">
    <source>
        <dbReference type="ARBA" id="ARBA00022833"/>
    </source>
</evidence>
<dbReference type="SUPFAM" id="SSF48508">
    <property type="entry name" value="Nuclear receptor ligand-binding domain"/>
    <property type="match status" value="1"/>
</dbReference>
<dbReference type="GO" id="GO:0008270">
    <property type="term" value="F:zinc ion binding"/>
    <property type="evidence" value="ECO:0007669"/>
    <property type="project" value="UniProtKB-KW"/>
</dbReference>
<comment type="caution">
    <text evidence="9">The sequence shown here is derived from an EMBL/GenBank/DDBJ whole genome shotgun (WGS) entry which is preliminary data.</text>
</comment>
<reference evidence="9 10" key="1">
    <citation type="journal article" date="2023" name="bioRxiv">
        <title>Conserved and derived expression patterns and positive selection on dental genes reveal complex evolutionary context of ever-growing rodent molars.</title>
        <authorList>
            <person name="Calamari Z.T."/>
            <person name="Song A."/>
            <person name="Cohen E."/>
            <person name="Akter M."/>
            <person name="Roy R.D."/>
            <person name="Hallikas O."/>
            <person name="Christensen M.M."/>
            <person name="Li P."/>
            <person name="Marangoni P."/>
            <person name="Jernvall J."/>
            <person name="Klein O.D."/>
        </authorList>
    </citation>
    <scope>NUCLEOTIDE SEQUENCE [LARGE SCALE GENOMIC DNA]</scope>
    <source>
        <strain evidence="9">V071</strain>
    </source>
</reference>
<gene>
    <name evidence="9" type="ORF">U0070_016376</name>
</gene>
<evidence type="ECO:0000256" key="5">
    <source>
        <dbReference type="ARBA" id="ARBA00023163"/>
    </source>
</evidence>
<evidence type="ECO:0000256" key="1">
    <source>
        <dbReference type="ARBA" id="ARBA00022771"/>
    </source>
</evidence>
<accession>A0AAW0I0J0</accession>